<name>A0A1X1ZG46_MYCNO</name>
<accession>A0A1X1ZG46</accession>
<proteinExistence type="predicted"/>
<dbReference type="STRING" id="1782.AWC18_07540"/>
<dbReference type="EMBL" id="LQPI01000035">
    <property type="protein sequence ID" value="ORW22260.1"/>
    <property type="molecule type" value="Genomic_DNA"/>
</dbReference>
<keyword evidence="2" id="KW-1185">Reference proteome</keyword>
<organism evidence="1 2">
    <name type="scientific">Mycolicibacter nonchromogenicus</name>
    <name type="common">Mycobacterium nonchromogenicum</name>
    <dbReference type="NCBI Taxonomy" id="1782"/>
    <lineage>
        <taxon>Bacteria</taxon>
        <taxon>Bacillati</taxon>
        <taxon>Actinomycetota</taxon>
        <taxon>Actinomycetes</taxon>
        <taxon>Mycobacteriales</taxon>
        <taxon>Mycobacteriaceae</taxon>
        <taxon>Mycolicibacter</taxon>
    </lineage>
</organism>
<evidence type="ECO:0000313" key="2">
    <source>
        <dbReference type="Proteomes" id="UP000193108"/>
    </source>
</evidence>
<gene>
    <name evidence="1" type="ORF">AWC18_07540</name>
</gene>
<dbReference type="RefSeq" id="WP_085138287.1">
    <property type="nucleotide sequence ID" value="NZ_LQPI01000035.1"/>
</dbReference>
<protein>
    <submittedName>
        <fullName evidence="1">Uncharacterized protein</fullName>
    </submittedName>
</protein>
<dbReference type="AlphaFoldDB" id="A0A1X1ZG46"/>
<reference evidence="1 2" key="1">
    <citation type="submission" date="2016-01" db="EMBL/GenBank/DDBJ databases">
        <title>The new phylogeny of the genus Mycobacterium.</title>
        <authorList>
            <person name="Tarcisio F."/>
            <person name="Conor M."/>
            <person name="Antonella G."/>
            <person name="Elisabetta G."/>
            <person name="Giulia F.S."/>
            <person name="Sara T."/>
            <person name="Anna F."/>
            <person name="Clotilde B."/>
            <person name="Roberto B."/>
            <person name="Veronica D.S."/>
            <person name="Fabio R."/>
            <person name="Monica P."/>
            <person name="Olivier J."/>
            <person name="Enrico T."/>
            <person name="Nicola S."/>
        </authorList>
    </citation>
    <scope>NUCLEOTIDE SEQUENCE [LARGE SCALE GENOMIC DNA]</scope>
    <source>
        <strain evidence="1 2">DSM 44164</strain>
    </source>
</reference>
<comment type="caution">
    <text evidence="1">The sequence shown here is derived from an EMBL/GenBank/DDBJ whole genome shotgun (WGS) entry which is preliminary data.</text>
</comment>
<dbReference type="Proteomes" id="UP000193108">
    <property type="component" value="Unassembled WGS sequence"/>
</dbReference>
<sequence>MGIGAALATAPLAAAGTQSADGGAGALGVAAAWAAADIGEAVATVGTAEVSLPTLPDGFNVALSISGIDLLSLGTATASSSFGNFAFAYGDLADANAMSGFFNYASAQGDDAIALAGGAGSFNYASALGDHASATAAWGNGNVATATGDHAVAFAGASESWGVYDSHYNTATAEGLHALAYAGWDGSSNNTATAIGDYVQVYVPEGNPYGPSDADANLFDDGEGLADFWTGLWNLFTG</sequence>
<evidence type="ECO:0000313" key="1">
    <source>
        <dbReference type="EMBL" id="ORW22260.1"/>
    </source>
</evidence>